<organism evidence="1 2">
    <name type="scientific">Hibiscus sabdariffa</name>
    <name type="common">roselle</name>
    <dbReference type="NCBI Taxonomy" id="183260"/>
    <lineage>
        <taxon>Eukaryota</taxon>
        <taxon>Viridiplantae</taxon>
        <taxon>Streptophyta</taxon>
        <taxon>Embryophyta</taxon>
        <taxon>Tracheophyta</taxon>
        <taxon>Spermatophyta</taxon>
        <taxon>Magnoliopsida</taxon>
        <taxon>eudicotyledons</taxon>
        <taxon>Gunneridae</taxon>
        <taxon>Pentapetalae</taxon>
        <taxon>rosids</taxon>
        <taxon>malvids</taxon>
        <taxon>Malvales</taxon>
        <taxon>Malvaceae</taxon>
        <taxon>Malvoideae</taxon>
        <taxon>Hibiscus</taxon>
    </lineage>
</organism>
<name>A0ABR2PAJ3_9ROSI</name>
<evidence type="ECO:0000313" key="2">
    <source>
        <dbReference type="Proteomes" id="UP001396334"/>
    </source>
</evidence>
<protein>
    <submittedName>
        <fullName evidence="1">Uncharacterized protein</fullName>
    </submittedName>
</protein>
<comment type="caution">
    <text evidence="1">The sequence shown here is derived from an EMBL/GenBank/DDBJ whole genome shotgun (WGS) entry which is preliminary data.</text>
</comment>
<proteinExistence type="predicted"/>
<keyword evidence="2" id="KW-1185">Reference proteome</keyword>
<gene>
    <name evidence="1" type="ORF">V6N11_068718</name>
</gene>
<evidence type="ECO:0000313" key="1">
    <source>
        <dbReference type="EMBL" id="KAK8985462.1"/>
    </source>
</evidence>
<sequence length="85" mass="9406">MATALALLPRFPNEEPSEYNLNQFKGVVSHWEVAFSSFKSAKTSPASSAVLLHSGNIESTQPNPFLQWQTPVRSGKFNGLIKDEK</sequence>
<dbReference type="EMBL" id="JBBPBN010000069">
    <property type="protein sequence ID" value="KAK8985462.1"/>
    <property type="molecule type" value="Genomic_DNA"/>
</dbReference>
<dbReference type="Proteomes" id="UP001396334">
    <property type="component" value="Unassembled WGS sequence"/>
</dbReference>
<reference evidence="1 2" key="1">
    <citation type="journal article" date="2024" name="G3 (Bethesda)">
        <title>Genome assembly of Hibiscus sabdariffa L. provides insights into metabolisms of medicinal natural products.</title>
        <authorList>
            <person name="Kim T."/>
        </authorList>
    </citation>
    <scope>NUCLEOTIDE SEQUENCE [LARGE SCALE GENOMIC DNA]</scope>
    <source>
        <strain evidence="1">TK-2024</strain>
        <tissue evidence="1">Old leaves</tissue>
    </source>
</reference>
<accession>A0ABR2PAJ3</accession>